<evidence type="ECO:0000313" key="4">
    <source>
        <dbReference type="Proteomes" id="UP000198318"/>
    </source>
</evidence>
<feature type="transmembrane region" description="Helical" evidence="2">
    <location>
        <begin position="33"/>
        <end position="61"/>
    </location>
</feature>
<dbReference type="OrthoDB" id="9860346at2"/>
<reference evidence="3 4" key="1">
    <citation type="submission" date="2017-06" db="EMBL/GenBank/DDBJ databases">
        <authorList>
            <person name="Kim H.J."/>
            <person name="Triplett B.A."/>
        </authorList>
    </citation>
    <scope>NUCLEOTIDE SEQUENCE [LARGE SCALE GENOMIC DNA]</scope>
    <source>
        <strain evidence="3 4">DSM 44715</strain>
    </source>
</reference>
<dbReference type="AlphaFoldDB" id="A0A239I9Q4"/>
<evidence type="ECO:0000256" key="2">
    <source>
        <dbReference type="SAM" id="Phobius"/>
    </source>
</evidence>
<evidence type="ECO:0000256" key="1">
    <source>
        <dbReference type="SAM" id="MobiDB-lite"/>
    </source>
</evidence>
<name>A0A239I9Q4_9ACTN</name>
<dbReference type="RefSeq" id="WP_089326544.1">
    <property type="nucleotide sequence ID" value="NZ_FZOR01000012.1"/>
</dbReference>
<protein>
    <submittedName>
        <fullName evidence="3">Uncharacterized protein</fullName>
    </submittedName>
</protein>
<sequence length="191" mass="18732">MPSAPDRGGLRDAAPERPGGPPLQAQRWEQSHLAVAAVALLCAAWAASAVLVIGVLASTGSRVWLLRLLDALVPGPAGPHAAGPGVGTGMALCALLLAAGALLTHTAPELLNGSRTARLTVWAAVPLLIAEPVRRAALALPEPGADVTVAACTLAVGAAALCGAALLALPAAGFRPGVSAPAGSGSGTPRR</sequence>
<proteinExistence type="predicted"/>
<dbReference type="Proteomes" id="UP000198318">
    <property type="component" value="Unassembled WGS sequence"/>
</dbReference>
<feature type="region of interest" description="Disordered" evidence="1">
    <location>
        <begin position="1"/>
        <end position="26"/>
    </location>
</feature>
<keyword evidence="4" id="KW-1185">Reference proteome</keyword>
<accession>A0A239I9Q4</accession>
<keyword evidence="2" id="KW-0472">Membrane</keyword>
<keyword evidence="2" id="KW-0812">Transmembrane</keyword>
<evidence type="ECO:0000313" key="3">
    <source>
        <dbReference type="EMBL" id="SNS90546.1"/>
    </source>
</evidence>
<gene>
    <name evidence="3" type="ORF">SAMN05443665_101238</name>
</gene>
<dbReference type="EMBL" id="FZOR01000012">
    <property type="protein sequence ID" value="SNS90546.1"/>
    <property type="molecule type" value="Genomic_DNA"/>
</dbReference>
<feature type="transmembrane region" description="Helical" evidence="2">
    <location>
        <begin position="81"/>
        <end position="104"/>
    </location>
</feature>
<feature type="transmembrane region" description="Helical" evidence="2">
    <location>
        <begin position="147"/>
        <end position="169"/>
    </location>
</feature>
<keyword evidence="2" id="KW-1133">Transmembrane helix</keyword>
<organism evidence="3 4">
    <name type="scientific">Actinomadura meyerae</name>
    <dbReference type="NCBI Taxonomy" id="240840"/>
    <lineage>
        <taxon>Bacteria</taxon>
        <taxon>Bacillati</taxon>
        <taxon>Actinomycetota</taxon>
        <taxon>Actinomycetes</taxon>
        <taxon>Streptosporangiales</taxon>
        <taxon>Thermomonosporaceae</taxon>
        <taxon>Actinomadura</taxon>
    </lineage>
</organism>